<dbReference type="EMBL" id="JANHOG010001441">
    <property type="protein sequence ID" value="KAJ3537020.1"/>
    <property type="molecule type" value="Genomic_DNA"/>
</dbReference>
<keyword evidence="2" id="KW-1185">Reference proteome</keyword>
<organism evidence="1 2">
    <name type="scientific">Phlebia brevispora</name>
    <dbReference type="NCBI Taxonomy" id="194682"/>
    <lineage>
        <taxon>Eukaryota</taxon>
        <taxon>Fungi</taxon>
        <taxon>Dikarya</taxon>
        <taxon>Basidiomycota</taxon>
        <taxon>Agaricomycotina</taxon>
        <taxon>Agaricomycetes</taxon>
        <taxon>Polyporales</taxon>
        <taxon>Meruliaceae</taxon>
        <taxon>Phlebia</taxon>
    </lineage>
</organism>
<evidence type="ECO:0000313" key="2">
    <source>
        <dbReference type="Proteomes" id="UP001148662"/>
    </source>
</evidence>
<name>A0ACC1SD63_9APHY</name>
<reference evidence="1" key="1">
    <citation type="submission" date="2022-07" db="EMBL/GenBank/DDBJ databases">
        <title>Genome Sequence of Phlebia brevispora.</title>
        <authorList>
            <person name="Buettner E."/>
        </authorList>
    </citation>
    <scope>NUCLEOTIDE SEQUENCE</scope>
    <source>
        <strain evidence="1">MPL23</strain>
    </source>
</reference>
<evidence type="ECO:0000313" key="1">
    <source>
        <dbReference type="EMBL" id="KAJ3537020.1"/>
    </source>
</evidence>
<gene>
    <name evidence="1" type="ORF">NM688_g6750</name>
</gene>
<dbReference type="Proteomes" id="UP001148662">
    <property type="component" value="Unassembled WGS sequence"/>
</dbReference>
<accession>A0ACC1SD63</accession>
<proteinExistence type="predicted"/>
<sequence>MISPEDAADLAPWLGPSFAKILASRDHTQDSVLVQLALQASIATCCARSLSLFCVGFPAKLDGMLTRVFAHMQMIEPQPTSSRWRALTHKSIRSLYPGLEEYAVSELVTTMMRWSGTIFAMSGCRLPTSDCKEKETVPMSLRAQLRRIAEAVFKLARITREEILSTSFEVILAESGQPFVSSAMLNALDEHRHGANNEHITPGNVLCTTELGLRCITKKGRPGSGGILDVEDAFERRILLQPKVVLDSTVDALDKEWEL</sequence>
<comment type="caution">
    <text evidence="1">The sequence shown here is derived from an EMBL/GenBank/DDBJ whole genome shotgun (WGS) entry which is preliminary data.</text>
</comment>
<protein>
    <submittedName>
        <fullName evidence="1">Uncharacterized protein</fullName>
    </submittedName>
</protein>